<name>A0A139WWU5_9CYAN</name>
<gene>
    <name evidence="3" type="ORF">WA1_45455</name>
</gene>
<feature type="domain" description="NACHT" evidence="2">
    <location>
        <begin position="122"/>
        <end position="240"/>
    </location>
</feature>
<dbReference type="Gene3D" id="3.40.50.300">
    <property type="entry name" value="P-loop containing nucleotide triphosphate hydrolases"/>
    <property type="match status" value="1"/>
</dbReference>
<feature type="transmembrane region" description="Helical" evidence="1">
    <location>
        <begin position="531"/>
        <end position="553"/>
    </location>
</feature>
<protein>
    <recommendedName>
        <fullName evidence="2">NACHT domain-containing protein</fullName>
    </recommendedName>
</protein>
<keyword evidence="1" id="KW-1133">Transmembrane helix</keyword>
<dbReference type="EMBL" id="ANNX02000047">
    <property type="protein sequence ID" value="KYC36908.1"/>
    <property type="molecule type" value="Genomic_DNA"/>
</dbReference>
<dbReference type="STRING" id="128403.WA1_45455"/>
<dbReference type="AlphaFoldDB" id="A0A139WWU5"/>
<sequence length="647" mass="74059">MTNNNLRNSQDASRVVNANTTNAQQIRGDIWNLFFGEQLAPIGNPAREYNQRLLLADVKQEVESRLQQSLHNAVLVTSGIESQPQQLKRLWDAEVKIGSKPAELIPENTSILSVFDSEEIAGRLLISGMPGSGKTTTLLELTQSLIQRAEEQPDYPIPVLFNLSSWKGERQPLIHWLITELKFKYGVSVKLGKKWLENRLLIPLLDGLDEVESNRQEPCVNAINQLLEREFCPQSLVVCSRSEESDNYTNNLALNGAIYLKLLTNNQIHNYLVEVNHADLWETINRDSDLLDLVKTPLLLNVAVLAASEISIERWQQLTSTESRIQYLLNAYVLQMLTRDIHSRICKKKAPHSQQTQLWLIWLAQQLKRTTQKEFLIEGLQPFWLKNRAQKTYKLILRTTVVLSFALIIGVFDAWQNHDWILALIIGLGNGLIKNLFFELIFRRYREIKPVEIFKFSSKKAQSWLKWGLFIGLIFGLVMGVLVGLRDGLIIGIISGLFGELFFGLGMGVIFGLIIGQISPAIETKKIPNQGIWFSAVNAVILGLILGWFLWFIGGLFNRYSLISWLYYEVYYGFFGGLIFGGVACIQHFTLRLILHSNGYSPWNYARFLNYCTERSFLQRVGGRYCFIHKMLQDHFAQMELEVKHPK</sequence>
<dbReference type="InterPro" id="IPR027417">
    <property type="entry name" value="P-loop_NTPase"/>
</dbReference>
<reference evidence="3 4" key="1">
    <citation type="journal article" date="2013" name="Genome Biol. Evol.">
        <title>Genomes of Stigonematalean cyanobacteria (subsection V) and the evolution of oxygenic photosynthesis from prokaryotes to plastids.</title>
        <authorList>
            <person name="Dagan T."/>
            <person name="Roettger M."/>
            <person name="Stucken K."/>
            <person name="Landan G."/>
            <person name="Koch R."/>
            <person name="Major P."/>
            <person name="Gould S.B."/>
            <person name="Goremykin V.V."/>
            <person name="Rippka R."/>
            <person name="Tandeau de Marsac N."/>
            <person name="Gugger M."/>
            <person name="Lockhart P.J."/>
            <person name="Allen J.F."/>
            <person name="Brune I."/>
            <person name="Maus I."/>
            <person name="Puhler A."/>
            <person name="Martin W.F."/>
        </authorList>
    </citation>
    <scope>NUCLEOTIDE SEQUENCE [LARGE SCALE GENOMIC DNA]</scope>
    <source>
        <strain evidence="3 4">PCC 7110</strain>
    </source>
</reference>
<keyword evidence="1" id="KW-0472">Membrane</keyword>
<dbReference type="Pfam" id="PF05729">
    <property type="entry name" value="NACHT"/>
    <property type="match status" value="1"/>
</dbReference>
<feature type="transmembrane region" description="Helical" evidence="1">
    <location>
        <begin position="565"/>
        <end position="586"/>
    </location>
</feature>
<dbReference type="RefSeq" id="WP_017744162.1">
    <property type="nucleotide sequence ID" value="NZ_KQ976354.1"/>
</dbReference>
<organism evidence="3 4">
    <name type="scientific">Scytonema hofmannii PCC 7110</name>
    <dbReference type="NCBI Taxonomy" id="128403"/>
    <lineage>
        <taxon>Bacteria</taxon>
        <taxon>Bacillati</taxon>
        <taxon>Cyanobacteriota</taxon>
        <taxon>Cyanophyceae</taxon>
        <taxon>Nostocales</taxon>
        <taxon>Scytonemataceae</taxon>
        <taxon>Scytonema</taxon>
    </lineage>
</organism>
<comment type="caution">
    <text evidence="3">The sequence shown here is derived from an EMBL/GenBank/DDBJ whole genome shotgun (WGS) entry which is preliminary data.</text>
</comment>
<feature type="transmembrane region" description="Helical" evidence="1">
    <location>
        <begin position="421"/>
        <end position="442"/>
    </location>
</feature>
<dbReference type="SUPFAM" id="SSF52540">
    <property type="entry name" value="P-loop containing nucleoside triphosphate hydrolases"/>
    <property type="match status" value="1"/>
</dbReference>
<feature type="transmembrane region" description="Helical" evidence="1">
    <location>
        <begin position="395"/>
        <end position="415"/>
    </location>
</feature>
<proteinExistence type="predicted"/>
<dbReference type="Proteomes" id="UP000076925">
    <property type="component" value="Unassembled WGS sequence"/>
</dbReference>
<evidence type="ECO:0000313" key="4">
    <source>
        <dbReference type="Proteomes" id="UP000076925"/>
    </source>
</evidence>
<keyword evidence="4" id="KW-1185">Reference proteome</keyword>
<feature type="transmembrane region" description="Helical" evidence="1">
    <location>
        <begin position="489"/>
        <end position="519"/>
    </location>
</feature>
<dbReference type="InterPro" id="IPR007111">
    <property type="entry name" value="NACHT_NTPase"/>
</dbReference>
<dbReference type="PROSITE" id="PS50837">
    <property type="entry name" value="NACHT"/>
    <property type="match status" value="1"/>
</dbReference>
<evidence type="ECO:0000259" key="2">
    <source>
        <dbReference type="PROSITE" id="PS50837"/>
    </source>
</evidence>
<evidence type="ECO:0000256" key="1">
    <source>
        <dbReference type="SAM" id="Phobius"/>
    </source>
</evidence>
<accession>A0A139WWU5</accession>
<keyword evidence="1" id="KW-0812">Transmembrane</keyword>
<evidence type="ECO:0000313" key="3">
    <source>
        <dbReference type="EMBL" id="KYC36908.1"/>
    </source>
</evidence>
<feature type="transmembrane region" description="Helical" evidence="1">
    <location>
        <begin position="463"/>
        <end position="483"/>
    </location>
</feature>